<dbReference type="EMBL" id="JAULBC010000002">
    <property type="protein sequence ID" value="MEX6687178.1"/>
    <property type="molecule type" value="Genomic_DNA"/>
</dbReference>
<keyword evidence="6" id="KW-0255">Endonuclease</keyword>
<keyword evidence="2" id="KW-0680">Restriction system</keyword>
<evidence type="ECO:0000256" key="3">
    <source>
        <dbReference type="ARBA" id="ARBA00023125"/>
    </source>
</evidence>
<evidence type="ECO:0000313" key="6">
    <source>
        <dbReference type="EMBL" id="MEX6687178.1"/>
    </source>
</evidence>
<keyword evidence="6" id="KW-0540">Nuclease</keyword>
<gene>
    <name evidence="6" type="ORF">QTN47_06710</name>
</gene>
<name>A0ABV3ZBG8_9BACT</name>
<dbReference type="CDD" id="cd17273">
    <property type="entry name" value="RMtype1_S_EcoJA69PI-TRD1-CR1_like"/>
    <property type="match status" value="1"/>
</dbReference>
<dbReference type="InterPro" id="IPR052021">
    <property type="entry name" value="Type-I_RS_S_subunit"/>
</dbReference>
<keyword evidence="6" id="KW-0378">Hydrolase</keyword>
<feature type="domain" description="Type I restriction modification DNA specificity" evidence="5">
    <location>
        <begin position="11"/>
        <end position="183"/>
    </location>
</feature>
<proteinExistence type="inferred from homology"/>
<comment type="caution">
    <text evidence="6">The sequence shown here is derived from an EMBL/GenBank/DDBJ whole genome shotgun (WGS) entry which is preliminary data.</text>
</comment>
<keyword evidence="7" id="KW-1185">Reference proteome</keyword>
<dbReference type="RefSeq" id="WP_369328582.1">
    <property type="nucleotide sequence ID" value="NZ_JAULBC010000002.1"/>
</dbReference>
<dbReference type="SUPFAM" id="SSF116734">
    <property type="entry name" value="DNA methylase specificity domain"/>
    <property type="match status" value="2"/>
</dbReference>
<protein>
    <submittedName>
        <fullName evidence="6">Restriction endonuclease subunit S</fullName>
        <ecNumber evidence="6">3.1.21.-</ecNumber>
    </submittedName>
</protein>
<organism evidence="6 7">
    <name type="scientific">Danxiaibacter flavus</name>
    <dbReference type="NCBI Taxonomy" id="3049108"/>
    <lineage>
        <taxon>Bacteria</taxon>
        <taxon>Pseudomonadati</taxon>
        <taxon>Bacteroidota</taxon>
        <taxon>Chitinophagia</taxon>
        <taxon>Chitinophagales</taxon>
        <taxon>Chitinophagaceae</taxon>
        <taxon>Danxiaibacter</taxon>
    </lineage>
</organism>
<dbReference type="InterPro" id="IPR000055">
    <property type="entry name" value="Restrct_endonuc_typeI_TRD"/>
</dbReference>
<dbReference type="InterPro" id="IPR044946">
    <property type="entry name" value="Restrct_endonuc_typeI_TRD_sf"/>
</dbReference>
<feature type="coiled-coil region" evidence="4">
    <location>
        <begin position="170"/>
        <end position="197"/>
    </location>
</feature>
<reference evidence="6 7" key="1">
    <citation type="submission" date="2023-07" db="EMBL/GenBank/DDBJ databases">
        <authorList>
            <person name="Lian W.-H."/>
        </authorList>
    </citation>
    <scope>NUCLEOTIDE SEQUENCE [LARGE SCALE GENOMIC DNA]</scope>
    <source>
        <strain evidence="6 7">SYSU DXS3180</strain>
    </source>
</reference>
<dbReference type="EC" id="3.1.21.-" evidence="6"/>
<dbReference type="CDD" id="cd17249">
    <property type="entry name" value="RMtype1_S_EcoR124I-TRD2-CR2_like"/>
    <property type="match status" value="1"/>
</dbReference>
<evidence type="ECO:0000256" key="1">
    <source>
        <dbReference type="ARBA" id="ARBA00010923"/>
    </source>
</evidence>
<feature type="domain" description="Type I restriction modification DNA specificity" evidence="5">
    <location>
        <begin position="218"/>
        <end position="399"/>
    </location>
</feature>
<keyword evidence="3" id="KW-0238">DNA-binding</keyword>
<dbReference type="GO" id="GO:0004519">
    <property type="term" value="F:endonuclease activity"/>
    <property type="evidence" value="ECO:0007669"/>
    <property type="project" value="UniProtKB-KW"/>
</dbReference>
<dbReference type="Pfam" id="PF01420">
    <property type="entry name" value="Methylase_S"/>
    <property type="match status" value="2"/>
</dbReference>
<accession>A0ABV3ZBG8</accession>
<dbReference type="Gene3D" id="3.90.220.20">
    <property type="entry name" value="DNA methylase specificity domains"/>
    <property type="match status" value="2"/>
</dbReference>
<dbReference type="PANTHER" id="PTHR30408">
    <property type="entry name" value="TYPE-1 RESTRICTION ENZYME ECOKI SPECIFICITY PROTEIN"/>
    <property type="match status" value="1"/>
</dbReference>
<keyword evidence="4" id="KW-0175">Coiled coil</keyword>
<comment type="similarity">
    <text evidence="1">Belongs to the type-I restriction system S methylase family.</text>
</comment>
<sequence>MSEKQKINQLPKDWNFFKLSEIGKIISGGTPSTAIPEYWGGNISWISPADLTGYKRKEISKGAKSITVDGLKNSSARLMPKGSVLFSSRAPIGYVAIASNEMATNQGFKSIIPNDHTDSNYLYYFLKSAKQMAESVASGTTFKEISLSKFSELNIPLPPLPIQQAIVSKIEELFSELDKGIEQLKTAQQQLKTYRQAVLKWAFEGKLTNENVKDGELPEGWKWVKLNEIGKWTGGGTPSKQNSKFWTSGNVLWVSPKDMKTNVIHDTQDKITKESIDQSSAKLIKKDSILFVVRSGIIRRTLPIAIAGKELTTNQDLQSLTLHDANPLFVYWNCIANEQDIRNECAKDGTTVDNLDVPRLKAYIIVVCSPEEQQQVVQEIESRFSVADKIEESINQSLQQAEALRQSILKRAFEGKLI</sequence>
<dbReference type="GO" id="GO:0016787">
    <property type="term" value="F:hydrolase activity"/>
    <property type="evidence" value="ECO:0007669"/>
    <property type="project" value="UniProtKB-KW"/>
</dbReference>
<evidence type="ECO:0000259" key="5">
    <source>
        <dbReference type="Pfam" id="PF01420"/>
    </source>
</evidence>
<dbReference type="Proteomes" id="UP001560573">
    <property type="component" value="Unassembled WGS sequence"/>
</dbReference>
<evidence type="ECO:0000313" key="7">
    <source>
        <dbReference type="Proteomes" id="UP001560573"/>
    </source>
</evidence>
<evidence type="ECO:0000256" key="2">
    <source>
        <dbReference type="ARBA" id="ARBA00022747"/>
    </source>
</evidence>
<dbReference type="PANTHER" id="PTHR30408:SF12">
    <property type="entry name" value="TYPE I RESTRICTION ENZYME MJAVIII SPECIFICITY SUBUNIT"/>
    <property type="match status" value="1"/>
</dbReference>
<evidence type="ECO:0000256" key="4">
    <source>
        <dbReference type="SAM" id="Coils"/>
    </source>
</evidence>